<comment type="catalytic activity">
    <reaction evidence="12">
        <text>Hydrolysis of the 2-sulfate groups of the L-iduronate 2-sulfate units of dermatan sulfate, heparan sulfate and heparin.</text>
        <dbReference type="EC" id="3.1.6.13"/>
    </reaction>
</comment>
<dbReference type="GO" id="GO:0004423">
    <property type="term" value="F:iduronate-2-sulfatase activity"/>
    <property type="evidence" value="ECO:0007669"/>
    <property type="project" value="UniProtKB-EC"/>
</dbReference>
<evidence type="ECO:0000256" key="9">
    <source>
        <dbReference type="ARBA" id="ARBA00023157"/>
    </source>
</evidence>
<evidence type="ECO:0000256" key="13">
    <source>
        <dbReference type="ARBA" id="ARBA00056350"/>
    </source>
</evidence>
<evidence type="ECO:0000256" key="16">
    <source>
        <dbReference type="ARBA" id="ARBA00068336"/>
    </source>
</evidence>
<reference evidence="20" key="1">
    <citation type="submission" date="2020-11" db="EMBL/GenBank/DDBJ databases">
        <authorList>
            <person name="Tran Van P."/>
        </authorList>
    </citation>
    <scope>NUCLEOTIDE SEQUENCE</scope>
</reference>
<evidence type="ECO:0000256" key="5">
    <source>
        <dbReference type="ARBA" id="ARBA00022729"/>
    </source>
</evidence>
<evidence type="ECO:0000256" key="18">
    <source>
        <dbReference type="SAM" id="MobiDB-lite"/>
    </source>
</evidence>
<evidence type="ECO:0000259" key="19">
    <source>
        <dbReference type="Pfam" id="PF00884"/>
    </source>
</evidence>
<name>A0A7R8XAJ2_9CRUS</name>
<dbReference type="EMBL" id="LR899830">
    <property type="protein sequence ID" value="CAD7242761.1"/>
    <property type="molecule type" value="Genomic_DNA"/>
</dbReference>
<dbReference type="PANTHER" id="PTHR45953:SF1">
    <property type="entry name" value="IDURONATE 2-SULFATASE"/>
    <property type="match status" value="1"/>
</dbReference>
<evidence type="ECO:0000256" key="6">
    <source>
        <dbReference type="ARBA" id="ARBA00022801"/>
    </source>
</evidence>
<comment type="similarity">
    <text evidence="3">Belongs to the sulfatase family.</text>
</comment>
<evidence type="ECO:0000256" key="14">
    <source>
        <dbReference type="ARBA" id="ARBA00062513"/>
    </source>
</evidence>
<dbReference type="InterPro" id="IPR017850">
    <property type="entry name" value="Alkaline_phosphatase_core_sf"/>
</dbReference>
<proteinExistence type="inferred from homology"/>
<evidence type="ECO:0000256" key="4">
    <source>
        <dbReference type="ARBA" id="ARBA00022723"/>
    </source>
</evidence>
<dbReference type="InterPro" id="IPR035874">
    <property type="entry name" value="IDS"/>
</dbReference>
<protein>
    <recommendedName>
        <fullName evidence="16">Iduronate 2-sulfatase</fullName>
        <ecNumber evidence="15">3.1.6.13</ecNumber>
    </recommendedName>
    <alternativeName>
        <fullName evidence="17">Alpha-L-iduronate sulfate sulfatase</fullName>
    </alternativeName>
</protein>
<evidence type="ECO:0000256" key="15">
    <source>
        <dbReference type="ARBA" id="ARBA00066413"/>
    </source>
</evidence>
<gene>
    <name evidence="20" type="ORF">DSTB1V02_LOCUS2709</name>
</gene>
<evidence type="ECO:0000256" key="3">
    <source>
        <dbReference type="ARBA" id="ARBA00008779"/>
    </source>
</evidence>
<dbReference type="GO" id="GO:0043202">
    <property type="term" value="C:lysosomal lumen"/>
    <property type="evidence" value="ECO:0007669"/>
    <property type="project" value="UniProtKB-ARBA"/>
</dbReference>
<dbReference type="SUPFAM" id="SSF53649">
    <property type="entry name" value="Alkaline phosphatase-like"/>
    <property type="match status" value="1"/>
</dbReference>
<dbReference type="OrthoDB" id="96314at2759"/>
<dbReference type="FunFam" id="3.40.720.10:FF:000027">
    <property type="entry name" value="iduronate 2-sulfatase"/>
    <property type="match status" value="1"/>
</dbReference>
<keyword evidence="21" id="KW-1185">Reference proteome</keyword>
<keyword evidence="10" id="KW-0325">Glycoprotein</keyword>
<dbReference type="Proteomes" id="UP000677054">
    <property type="component" value="Unassembled WGS sequence"/>
</dbReference>
<keyword evidence="7" id="KW-0106">Calcium</keyword>
<evidence type="ECO:0000256" key="12">
    <source>
        <dbReference type="ARBA" id="ARBA00050460"/>
    </source>
</evidence>
<dbReference type="InterPro" id="IPR000917">
    <property type="entry name" value="Sulfatase_N"/>
</dbReference>
<keyword evidence="4" id="KW-0479">Metal-binding</keyword>
<evidence type="ECO:0000256" key="8">
    <source>
        <dbReference type="ARBA" id="ARBA00023145"/>
    </source>
</evidence>
<evidence type="ECO:0000256" key="10">
    <source>
        <dbReference type="ARBA" id="ARBA00023180"/>
    </source>
</evidence>
<dbReference type="Pfam" id="PF00884">
    <property type="entry name" value="Sulfatase"/>
    <property type="match status" value="1"/>
</dbReference>
<dbReference type="EC" id="3.1.6.13" evidence="15"/>
<evidence type="ECO:0000256" key="1">
    <source>
        <dbReference type="ARBA" id="ARBA00001913"/>
    </source>
</evidence>
<dbReference type="Gene3D" id="3.40.720.10">
    <property type="entry name" value="Alkaline Phosphatase, subunit A"/>
    <property type="match status" value="1"/>
</dbReference>
<dbReference type="GO" id="GO:0046872">
    <property type="term" value="F:metal ion binding"/>
    <property type="evidence" value="ECO:0007669"/>
    <property type="project" value="UniProtKB-KW"/>
</dbReference>
<keyword evidence="6" id="KW-0378">Hydrolase</keyword>
<dbReference type="PROSITE" id="PS00149">
    <property type="entry name" value="SULFATASE_2"/>
    <property type="match status" value="1"/>
</dbReference>
<dbReference type="CDD" id="cd16030">
    <property type="entry name" value="iduronate-2-sulfatase"/>
    <property type="match status" value="1"/>
</dbReference>
<dbReference type="PANTHER" id="PTHR45953">
    <property type="entry name" value="IDURONATE 2-SULFATASE"/>
    <property type="match status" value="1"/>
</dbReference>
<keyword evidence="9" id="KW-1015">Disulfide bond</keyword>
<feature type="region of interest" description="Disordered" evidence="18">
    <location>
        <begin position="399"/>
        <end position="422"/>
    </location>
</feature>
<evidence type="ECO:0000256" key="7">
    <source>
        <dbReference type="ARBA" id="ARBA00022837"/>
    </source>
</evidence>
<dbReference type="GO" id="GO:1901136">
    <property type="term" value="P:carbohydrate derivative catabolic process"/>
    <property type="evidence" value="ECO:0007669"/>
    <property type="project" value="UniProtKB-ARBA"/>
</dbReference>
<comment type="subcellular location">
    <subcellularLocation>
        <location evidence="2">Lysosome</location>
    </subcellularLocation>
</comment>
<dbReference type="AlphaFoldDB" id="A0A7R8XAJ2"/>
<feature type="domain" description="Sulfatase N-terminal" evidence="19">
    <location>
        <begin position="15"/>
        <end position="372"/>
    </location>
</feature>
<keyword evidence="11" id="KW-0458">Lysosome</keyword>
<keyword evidence="5" id="KW-0732">Signal</keyword>
<dbReference type="EMBL" id="CAJPEV010000313">
    <property type="protein sequence ID" value="CAG0883846.1"/>
    <property type="molecule type" value="Genomic_DNA"/>
</dbReference>
<comment type="cofactor">
    <cofactor evidence="1">
        <name>Ca(2+)</name>
        <dbReference type="ChEBI" id="CHEBI:29108"/>
    </cofactor>
</comment>
<accession>A0A7R8XAJ2</accession>
<evidence type="ECO:0000256" key="17">
    <source>
        <dbReference type="ARBA" id="ARBA00081076"/>
    </source>
</evidence>
<evidence type="ECO:0000313" key="21">
    <source>
        <dbReference type="Proteomes" id="UP000677054"/>
    </source>
</evidence>
<evidence type="ECO:0000256" key="11">
    <source>
        <dbReference type="ARBA" id="ARBA00023228"/>
    </source>
</evidence>
<organism evidence="20">
    <name type="scientific">Darwinula stevensoni</name>
    <dbReference type="NCBI Taxonomy" id="69355"/>
    <lineage>
        <taxon>Eukaryota</taxon>
        <taxon>Metazoa</taxon>
        <taxon>Ecdysozoa</taxon>
        <taxon>Arthropoda</taxon>
        <taxon>Crustacea</taxon>
        <taxon>Oligostraca</taxon>
        <taxon>Ostracoda</taxon>
        <taxon>Podocopa</taxon>
        <taxon>Podocopida</taxon>
        <taxon>Darwinulocopina</taxon>
        <taxon>Darwinuloidea</taxon>
        <taxon>Darwinulidae</taxon>
        <taxon>Darwinula</taxon>
    </lineage>
</organism>
<evidence type="ECO:0000256" key="2">
    <source>
        <dbReference type="ARBA" id="ARBA00004371"/>
    </source>
</evidence>
<evidence type="ECO:0000313" key="20">
    <source>
        <dbReference type="EMBL" id="CAD7242761.1"/>
    </source>
</evidence>
<dbReference type="InterPro" id="IPR024607">
    <property type="entry name" value="Sulfatase_CS"/>
</dbReference>
<sequence length="527" mass="60464">MQYTLGVENPAPRPRNVLLIMVDDLRPALAPYGDRVAITPNVQRLANTSVLFSRAYAQQALCAPSRNSMLTSRIPDTVRLYDFYSYWRNSSGNFTTLPQYYKDHGYTTVSVGKVFHPGKSSNGNDDEPYSWSKEPYHPSTEKYKESPVCLDRDGSLHKNLVCPVDIKEMPEGTLPDVQSTEFAVKMLNDFARNDSRSPFFLAVGYHKPHVPLKYPKEFLDLYPLEKMPLPDYRRKPPKMPLVAWNPWTDLREREDVRALNLTFPFQLIPDDFSRRIRQSYYAATSYMDSLVGQLLGNLTDLGLRNNTIVVLLGDHGWSLGEHGEWSKYSDFEVATRVPLLFSVPDLVRKGPRIVKDPVELTDLFPTLVDLSGLPKLQKCPKNDLSRSVPLCTEGVNLSPLIRNPSSTNHRPRSNDIEDGSPRMTTAAFSQYPRPGIQPARDSDKPRLKHIRIMGYSIRTERYRYTEWVAFSPKNFTAHWDERFAVELYDHRSDPDENFNVAESKKHSRLLKKLSAALRNRDRVPTRL</sequence>
<comment type="function">
    <text evidence="13">Lysosomal enzyme involved in the degradation pathway of dermatan sulfate and heparan sulfate.</text>
</comment>
<keyword evidence="8" id="KW-0865">Zymogen</keyword>
<comment type="subunit">
    <text evidence="14">Monomer. The 58-kDa mature form is composed of two chains resulting from proteolitic processing, the 42-kDa chain and the 14-kDa chain that remain stably associated and form the 58-kDa intermediate form which is enzymatically active.</text>
</comment>